<evidence type="ECO:0000313" key="2">
    <source>
        <dbReference type="EMBL" id="AFK85433.1"/>
    </source>
</evidence>
<dbReference type="InterPro" id="IPR053024">
    <property type="entry name" value="Fungal_surface_NADase"/>
</dbReference>
<dbReference type="PANTHER" id="PTHR42059">
    <property type="entry name" value="TNT DOMAIN-CONTAINING PROTEIN"/>
    <property type="match status" value="1"/>
</dbReference>
<dbReference type="STRING" id="1094508.Tsac_0403"/>
<accession>I3VSD8</accession>
<dbReference type="InterPro" id="IPR025331">
    <property type="entry name" value="TNT"/>
</dbReference>
<protein>
    <recommendedName>
        <fullName evidence="1">TNT domain-containing protein</fullName>
    </recommendedName>
</protein>
<dbReference type="RefSeq" id="WP_014757354.1">
    <property type="nucleotide sequence ID" value="NC_017992.1"/>
</dbReference>
<dbReference type="Proteomes" id="UP000006178">
    <property type="component" value="Chromosome"/>
</dbReference>
<dbReference type="PATRIC" id="fig|1094508.3.peg.408"/>
<name>I3VSD8_THESW</name>
<keyword evidence="3" id="KW-1185">Reference proteome</keyword>
<reference evidence="2 3" key="1">
    <citation type="journal article" date="2014" name="Appl. Environ. Microbiol.">
        <title>Profile of Secreted Hydrolases, Associated Proteins, and SlpA in Thermoanaerobacterium saccharolyticum during the Degradation of Hemicellulose.</title>
        <authorList>
            <person name="Currie D.H."/>
            <person name="Guss A.M."/>
            <person name="Herring C.D."/>
            <person name="Giannone R.J."/>
            <person name="Johnson C.M."/>
            <person name="Lankford P.K."/>
            <person name="Brown S.D."/>
            <person name="Hettich R.L."/>
            <person name="Lynd L.R."/>
        </authorList>
    </citation>
    <scope>NUCLEOTIDE SEQUENCE [LARGE SCALE GENOMIC DNA]</scope>
    <source>
        <strain evidence="3">DSM 8691 / JW/SL-YS485</strain>
    </source>
</reference>
<dbReference type="PANTHER" id="PTHR42059:SF1">
    <property type="entry name" value="TNT DOMAIN-CONTAINING PROTEIN"/>
    <property type="match status" value="1"/>
</dbReference>
<dbReference type="EMBL" id="CP003184">
    <property type="protein sequence ID" value="AFK85433.1"/>
    <property type="molecule type" value="Genomic_DNA"/>
</dbReference>
<dbReference type="GO" id="GO:0050135">
    <property type="term" value="F:NADP+ nucleosidase activity"/>
    <property type="evidence" value="ECO:0007669"/>
    <property type="project" value="InterPro"/>
</dbReference>
<organism evidence="2 3">
    <name type="scientific">Thermoanaerobacterium saccharolyticum (strain DSM 8691 / JW/SL-YS485)</name>
    <dbReference type="NCBI Taxonomy" id="1094508"/>
    <lineage>
        <taxon>Bacteria</taxon>
        <taxon>Bacillati</taxon>
        <taxon>Bacillota</taxon>
        <taxon>Clostridia</taxon>
        <taxon>Thermoanaerobacterales</taxon>
        <taxon>Thermoanaerobacteraceae</taxon>
        <taxon>Thermoanaerobacterium</taxon>
    </lineage>
</organism>
<feature type="domain" description="TNT" evidence="1">
    <location>
        <begin position="13"/>
        <end position="62"/>
    </location>
</feature>
<gene>
    <name evidence="2" type="ordered locus">Tsac_0403</name>
</gene>
<evidence type="ECO:0000313" key="3">
    <source>
        <dbReference type="Proteomes" id="UP000006178"/>
    </source>
</evidence>
<dbReference type="Pfam" id="PF14021">
    <property type="entry name" value="TNT"/>
    <property type="match status" value="1"/>
</dbReference>
<sequence length="64" mass="7478">MSQFFKVSILKLNKYHVYEVVKPFEGLEGKTAPWFDQPGGGIQYKMPKTIKELINEGYIRKVEK</sequence>
<dbReference type="BioCyc" id="TSAC1094508:GLMA-402-MONOMER"/>
<evidence type="ECO:0000259" key="1">
    <source>
        <dbReference type="Pfam" id="PF14021"/>
    </source>
</evidence>
<dbReference type="KEGG" id="tsh:Tsac_0403"/>
<dbReference type="AlphaFoldDB" id="I3VSD8"/>
<proteinExistence type="predicted"/>